<dbReference type="Gene3D" id="3.30.565.10">
    <property type="entry name" value="Histidine kinase-like ATPase, C-terminal domain"/>
    <property type="match status" value="1"/>
</dbReference>
<dbReference type="HOGENOM" id="CLU_000570_3_0_1"/>
<evidence type="ECO:0000313" key="2">
    <source>
        <dbReference type="Proteomes" id="UP000053789"/>
    </source>
</evidence>
<accession>A0A0D2HDC0</accession>
<dbReference type="InterPro" id="IPR052957">
    <property type="entry name" value="Auxin_embryo_med"/>
</dbReference>
<dbReference type="Proteomes" id="UP000053789">
    <property type="component" value="Unassembled WGS sequence"/>
</dbReference>
<dbReference type="GeneID" id="27703292"/>
<organism evidence="1 2">
    <name type="scientific">Cladophialophora bantiana (strain ATCC 10958 / CBS 173.52 / CDC B-1940 / NIH 8579)</name>
    <name type="common">Xylohypha bantiana</name>
    <dbReference type="NCBI Taxonomy" id="1442370"/>
    <lineage>
        <taxon>Eukaryota</taxon>
        <taxon>Fungi</taxon>
        <taxon>Dikarya</taxon>
        <taxon>Ascomycota</taxon>
        <taxon>Pezizomycotina</taxon>
        <taxon>Eurotiomycetes</taxon>
        <taxon>Chaetothyriomycetidae</taxon>
        <taxon>Chaetothyriales</taxon>
        <taxon>Herpotrichiellaceae</taxon>
        <taxon>Cladophialophora</taxon>
    </lineage>
</organism>
<sequence length="1658" mass="188895">MIDPELSEFYAKLYDRPLTEPKDEQDVKNILTCIRAGHGDLDDEDDDQLRKAGSEIFRKKITMMASKSRKVLAQFTKMISSQLYDDPFRFFYELLQNADDARYLRCGETPTISFTVSQTELIVDLNEDGFSLSDVLAICSTGESSKTLDQNTTGEKGFGFKSVFGVADQVHITSGVWSFRFKHQREEDGIGMIQPYWEPGEQLPENVRTRFRLQLSFSEKDGLETLCAQMRSLHPSIIFALRKIKKLSMHFEVAEAGNRTVSFEKSVDVDRNIMTIVSREDAKAAEYFYRVLDGKASDMPRHAERTQTTSNVTIGLPISAPNDGSPLLSEAGQFVFAFLPIVQIKELPFLVQADFILTGSRQAISDNAWNKALRNKIAALFCMLAKRLALEKSKLSYEWLAYIPLQPMVGFLRPLSASIRQILSEQELFFSVDGSLHKPGRLRILTSDFTHQSEALMSDCKQAWRFLSNKYKSSNHPALLELGASRLNFDDAFDLIEGDLQSNDSRLRSRPLHDAWHDTFMTFIKKGLALGNVGYRERIHDMPIIPVRVDGALEWHRPGLNIFFPHAVNEGTGPECIVIEMPTDIDLVVLQPDAAAAPKRREVYLTLGVQQASGAAICTAITKAMTKSGARYNSDLLRSLELLFWFSYQPLTLRDKLQASTSGGVYGPTKLLFMRSREQYHAECLVRLDENPDYGKHFLNEIYQSSKVATRSRGGKTWEQWLIEVAGVRWYPPLEDLSIRGKLHWILDVVHGRDSILFLSLIQTYWAQEYSSTCRFNPELVEVLRKCQVLCKHGGTEELSKCWFPAKDILDVAQYYGVKNRLPILSLPDPPQEHLISDWPALRDLGIRYRLDLQFYRQAISLLSATGQRPTVGSVKLGWLYKNMADRVTLEDLKTIQDDFKNGALIWDLIGKVWRTMDQCVWESRITLHRRFVITSAYEKATVSGLFETLLQVPSVSIECLIEELEYLRDSRGPETNAELQTTVSKVYNYLADMNATMEQRETIRCSFKEKHLIYNPRSNDWLQSKSCVWHSTMDISNHVPIAATYSDLQEFFIEVLGVQTVTPMFMMKQLAAAAKSSTKTVDNIKKLMLAVSELLDMGSNGSQFRSSMEVLDECAYLPCRLIAGATEFRSKSQSFFIVDNETYANEFGDQLVMLNFTYEEVNSLHKLIRLLGLDGHYLARHVQSETSARVSTPSDTLMARFRECAYPISCCAISHRSALFSNQSRLLYDALANAIIHTSSEMFTYLVVMQDEGPVKVPTSRPSLITKYEQNRLEITLPAGERESRQCMRSQLPGYITADLLDIFDSRAEKQIYRILNELGTGTDDILFEEGISRVSWLPETRRPAPIPPLIAPQTSDLADGEPNLLTSAVQTNGALPTDETFVYAAATFPTNYRQPYRALPIEDPAPDYWKVIEHVHKQASKIGNRFHRRNDEALNLDDLAAEFAGLVLGHTIVDPNDCPNLFGNDVRLSKFRLGAAGELFVYEVLKHMLGDEFGLPNWQSNIRYLVQAHESYRHVTRRSEPETADIVFCDQGKNLEFQFSHSANAVSDVFQGWYPTWYQDSDNRPKTPLEWLFEVKTTLGPCETEFCMSPNQYNMMRELGTQEDSERNRVYCIVRVYNLLSDKIGVRIYIDPWRFREGRLEFGTTEKWKVKPVDLS</sequence>
<reference evidence="1" key="1">
    <citation type="submission" date="2015-01" db="EMBL/GenBank/DDBJ databases">
        <title>The Genome Sequence of Cladophialophora bantiana CBS 173.52.</title>
        <authorList>
            <consortium name="The Broad Institute Genomics Platform"/>
            <person name="Cuomo C."/>
            <person name="de Hoog S."/>
            <person name="Gorbushina A."/>
            <person name="Stielow B."/>
            <person name="Teixiera M."/>
            <person name="Abouelleil A."/>
            <person name="Chapman S.B."/>
            <person name="Priest M."/>
            <person name="Young S.K."/>
            <person name="Wortman J."/>
            <person name="Nusbaum C."/>
            <person name="Birren B."/>
        </authorList>
    </citation>
    <scope>NUCLEOTIDE SEQUENCE [LARGE SCALE GENOMIC DNA]</scope>
    <source>
        <strain evidence="1">CBS 173.52</strain>
    </source>
</reference>
<dbReference type="OrthoDB" id="1262810at2759"/>
<protein>
    <recommendedName>
        <fullName evidence="3">Protein NO VEIN C-terminal domain-containing protein</fullName>
    </recommendedName>
</protein>
<dbReference type="RefSeq" id="XP_016615549.1">
    <property type="nucleotide sequence ID" value="XM_016768081.1"/>
</dbReference>
<dbReference type="SUPFAM" id="SSF55874">
    <property type="entry name" value="ATPase domain of HSP90 chaperone/DNA topoisomerase II/histidine kinase"/>
    <property type="match status" value="1"/>
</dbReference>
<keyword evidence="2" id="KW-1185">Reference proteome</keyword>
<dbReference type="PANTHER" id="PTHR32387">
    <property type="entry name" value="WU:FJ29H11"/>
    <property type="match status" value="1"/>
</dbReference>
<gene>
    <name evidence="1" type="ORF">Z519_10364</name>
</gene>
<dbReference type="InterPro" id="IPR036890">
    <property type="entry name" value="HATPase_C_sf"/>
</dbReference>
<dbReference type="NCBIfam" id="NF047352">
    <property type="entry name" value="P_loop_sacsin"/>
    <property type="match status" value="1"/>
</dbReference>
<evidence type="ECO:0000313" key="1">
    <source>
        <dbReference type="EMBL" id="KIW88880.1"/>
    </source>
</evidence>
<dbReference type="EMBL" id="KN846997">
    <property type="protein sequence ID" value="KIW88880.1"/>
    <property type="molecule type" value="Genomic_DNA"/>
</dbReference>
<dbReference type="PANTHER" id="PTHR32387:SF0">
    <property type="entry name" value="PROTEIN NO VEIN"/>
    <property type="match status" value="1"/>
</dbReference>
<evidence type="ECO:0008006" key="3">
    <source>
        <dbReference type="Google" id="ProtNLM"/>
    </source>
</evidence>
<name>A0A0D2HDC0_CLAB1</name>
<proteinExistence type="predicted"/>
<dbReference type="VEuPathDB" id="FungiDB:Z519_10364"/>